<keyword evidence="1" id="KW-0732">Signal</keyword>
<dbReference type="GO" id="GO:0042101">
    <property type="term" value="C:T cell receptor complex"/>
    <property type="evidence" value="ECO:0007669"/>
    <property type="project" value="UniProtKB-KW"/>
</dbReference>
<reference evidence="7" key="1">
    <citation type="submission" date="2025-08" db="UniProtKB">
        <authorList>
            <consortium name="Ensembl"/>
        </authorList>
    </citation>
    <scope>IDENTIFICATION</scope>
</reference>
<dbReference type="SUPFAM" id="SSF48726">
    <property type="entry name" value="Immunoglobulin"/>
    <property type="match status" value="1"/>
</dbReference>
<dbReference type="Ensembl" id="ENSMCST00000010349.1">
    <property type="protein sequence ID" value="ENSMCSP00000010092.1"/>
    <property type="gene ID" value="ENSMCSG00000007159.1"/>
</dbReference>
<dbReference type="InterPro" id="IPR007110">
    <property type="entry name" value="Ig-like_dom"/>
</dbReference>
<evidence type="ECO:0000256" key="2">
    <source>
        <dbReference type="ARBA" id="ARBA00023130"/>
    </source>
</evidence>
<organism evidence="7 8">
    <name type="scientific">Malurus cyaneus samueli</name>
    <dbReference type="NCBI Taxonomy" id="2593467"/>
    <lineage>
        <taxon>Eukaryota</taxon>
        <taxon>Metazoa</taxon>
        <taxon>Chordata</taxon>
        <taxon>Craniata</taxon>
        <taxon>Vertebrata</taxon>
        <taxon>Euteleostomi</taxon>
        <taxon>Archelosauria</taxon>
        <taxon>Archosauria</taxon>
        <taxon>Dinosauria</taxon>
        <taxon>Saurischia</taxon>
        <taxon>Theropoda</taxon>
        <taxon>Coelurosauria</taxon>
        <taxon>Aves</taxon>
        <taxon>Neognathae</taxon>
        <taxon>Neoaves</taxon>
        <taxon>Telluraves</taxon>
        <taxon>Australaves</taxon>
        <taxon>Passeriformes</taxon>
        <taxon>Meliphagoidea</taxon>
        <taxon>Maluridae</taxon>
        <taxon>Malurus</taxon>
    </lineage>
</organism>
<dbReference type="Pfam" id="PF07686">
    <property type="entry name" value="V-set"/>
    <property type="match status" value="1"/>
</dbReference>
<dbReference type="AlphaFoldDB" id="A0A8C5TPP7"/>
<keyword evidence="4" id="KW-0393">Immunoglobulin domain</keyword>
<dbReference type="Proteomes" id="UP000694560">
    <property type="component" value="Unplaced"/>
</dbReference>
<keyword evidence="8" id="KW-1185">Reference proteome</keyword>
<keyword evidence="5" id="KW-0391">Immunity</keyword>
<evidence type="ECO:0000313" key="8">
    <source>
        <dbReference type="Proteomes" id="UP000694560"/>
    </source>
</evidence>
<keyword evidence="2" id="KW-1064">Adaptive immunity</keyword>
<evidence type="ECO:0000256" key="1">
    <source>
        <dbReference type="ARBA" id="ARBA00022729"/>
    </source>
</evidence>
<dbReference type="PROSITE" id="PS50835">
    <property type="entry name" value="IG_LIKE"/>
    <property type="match status" value="1"/>
</dbReference>
<protein>
    <recommendedName>
        <fullName evidence="6">Ig-like domain-containing protein</fullName>
    </recommendedName>
</protein>
<evidence type="ECO:0000313" key="7">
    <source>
        <dbReference type="Ensembl" id="ENSMCSP00000010092.1"/>
    </source>
</evidence>
<dbReference type="Gene3D" id="2.60.40.10">
    <property type="entry name" value="Immunoglobulins"/>
    <property type="match status" value="1"/>
</dbReference>
<dbReference type="InterPro" id="IPR003599">
    <property type="entry name" value="Ig_sub"/>
</dbReference>
<sequence length="121" mass="13363">MIFTVAVPTCQMFSEVLAKAGQRVALPCHSTTEESVKSLTFFWYKQFPGKALRFLLKTAGNGKLHKGEYTAIVYINKTALLEIGAVSLRDTAIYYCALQHHLKLSQVSVHTKSVSPTAQEG</sequence>
<evidence type="ECO:0000256" key="5">
    <source>
        <dbReference type="ARBA" id="ARBA00043266"/>
    </source>
</evidence>
<dbReference type="SMART" id="SM00409">
    <property type="entry name" value="IG"/>
    <property type="match status" value="1"/>
</dbReference>
<proteinExistence type="predicted"/>
<dbReference type="GO" id="GO:0002250">
    <property type="term" value="P:adaptive immune response"/>
    <property type="evidence" value="ECO:0007669"/>
    <property type="project" value="UniProtKB-KW"/>
</dbReference>
<name>A0A8C5TPP7_9PASS</name>
<keyword evidence="5" id="KW-1279">T cell receptor</keyword>
<keyword evidence="3" id="KW-0675">Receptor</keyword>
<dbReference type="CDD" id="cd00099">
    <property type="entry name" value="IgV"/>
    <property type="match status" value="1"/>
</dbReference>
<evidence type="ECO:0000259" key="6">
    <source>
        <dbReference type="PROSITE" id="PS50835"/>
    </source>
</evidence>
<feature type="domain" description="Ig-like" evidence="6">
    <location>
        <begin position="8"/>
        <end position="115"/>
    </location>
</feature>
<reference evidence="7" key="2">
    <citation type="submission" date="2025-09" db="UniProtKB">
        <authorList>
            <consortium name="Ensembl"/>
        </authorList>
    </citation>
    <scope>IDENTIFICATION</scope>
</reference>
<dbReference type="InterPro" id="IPR051287">
    <property type="entry name" value="TCR_variable_region"/>
</dbReference>
<evidence type="ECO:0000256" key="3">
    <source>
        <dbReference type="ARBA" id="ARBA00023170"/>
    </source>
</evidence>
<dbReference type="InterPro" id="IPR036179">
    <property type="entry name" value="Ig-like_dom_sf"/>
</dbReference>
<dbReference type="InterPro" id="IPR013106">
    <property type="entry name" value="Ig_V-set"/>
</dbReference>
<accession>A0A8C5TPP7</accession>
<dbReference type="OrthoDB" id="9385791at2759"/>
<dbReference type="SMART" id="SM00406">
    <property type="entry name" value="IGv"/>
    <property type="match status" value="1"/>
</dbReference>
<dbReference type="InterPro" id="IPR013783">
    <property type="entry name" value="Ig-like_fold"/>
</dbReference>
<evidence type="ECO:0000256" key="4">
    <source>
        <dbReference type="ARBA" id="ARBA00023319"/>
    </source>
</evidence>
<dbReference type="PANTHER" id="PTHR19367">
    <property type="entry name" value="T-CELL RECEPTOR ALPHA CHAIN V REGION"/>
    <property type="match status" value="1"/>
</dbReference>
<dbReference type="PANTHER" id="PTHR19367:SF18">
    <property type="entry name" value="T CELL RECEPTOR ALPHA VARIABLE 16"/>
    <property type="match status" value="1"/>
</dbReference>